<dbReference type="EMBL" id="JADCTT010000021">
    <property type="protein sequence ID" value="KAF9742355.1"/>
    <property type="molecule type" value="Genomic_DNA"/>
</dbReference>
<protein>
    <recommendedName>
        <fullName evidence="3">Methyltransferase domain-containing protein</fullName>
    </recommendedName>
</protein>
<dbReference type="Gene3D" id="3.40.50.150">
    <property type="entry name" value="Vaccinia Virus protein VP39"/>
    <property type="match status" value="1"/>
</dbReference>
<name>A0A8H7K1D7_BIOOC</name>
<evidence type="ECO:0008006" key="3">
    <source>
        <dbReference type="Google" id="ProtNLM"/>
    </source>
</evidence>
<comment type="caution">
    <text evidence="1">The sequence shown here is derived from an EMBL/GenBank/DDBJ whole genome shotgun (WGS) entry which is preliminary data.</text>
</comment>
<gene>
    <name evidence="1" type="ORF">IM811_009378</name>
</gene>
<dbReference type="AlphaFoldDB" id="A0A8H7K1D7"/>
<dbReference type="CDD" id="cd02440">
    <property type="entry name" value="AdoMet_MTases"/>
    <property type="match status" value="1"/>
</dbReference>
<evidence type="ECO:0000313" key="1">
    <source>
        <dbReference type="EMBL" id="KAF9742355.1"/>
    </source>
</evidence>
<evidence type="ECO:0000313" key="2">
    <source>
        <dbReference type="Proteomes" id="UP000616885"/>
    </source>
</evidence>
<reference evidence="1" key="1">
    <citation type="submission" date="2020-10" db="EMBL/GenBank/DDBJ databases">
        <title>High-Quality Genome Resource of Clonostachys rosea strain S41 by Oxford Nanopore Long-Read Sequencing.</title>
        <authorList>
            <person name="Wang H."/>
        </authorList>
    </citation>
    <scope>NUCLEOTIDE SEQUENCE</scope>
    <source>
        <strain evidence="1">S41</strain>
    </source>
</reference>
<sequence length="303" mass="33602">MAPTNNLPTYTASSHWGSEARNFHTSARLHLQHLIFQNTLGASLLEPRISESLPTDSEIRVADLGCGNGAWLLDLHHALSRSESSRKQGFQLQGFDINPKNFPGPTCLPDTVTLSNLDVLSRPLPAELRSAFDIVHVRAFVSIIRHGDVGPLLDTIFDLLKPGGWFLWEESRADNFVASSPSTNISKEACDTIIRIIDSGGKASGYEFLFLASLGVPIAHRGFDDVDVRYVDKRASDLKAWTENYLLVWEELISLFPSRDHMPEAAITEEAFRELFEKTVAETEAGVLVHQEQIVIASGRKPL</sequence>
<dbReference type="InterPro" id="IPR029063">
    <property type="entry name" value="SAM-dependent_MTases_sf"/>
</dbReference>
<dbReference type="SUPFAM" id="SSF53335">
    <property type="entry name" value="S-adenosyl-L-methionine-dependent methyltransferases"/>
    <property type="match status" value="1"/>
</dbReference>
<proteinExistence type="predicted"/>
<dbReference type="Pfam" id="PF13489">
    <property type="entry name" value="Methyltransf_23"/>
    <property type="match status" value="1"/>
</dbReference>
<accession>A0A8H7K1D7</accession>
<organism evidence="1 2">
    <name type="scientific">Bionectria ochroleuca</name>
    <name type="common">Gliocladium roseum</name>
    <dbReference type="NCBI Taxonomy" id="29856"/>
    <lineage>
        <taxon>Eukaryota</taxon>
        <taxon>Fungi</taxon>
        <taxon>Dikarya</taxon>
        <taxon>Ascomycota</taxon>
        <taxon>Pezizomycotina</taxon>
        <taxon>Sordariomycetes</taxon>
        <taxon>Hypocreomycetidae</taxon>
        <taxon>Hypocreales</taxon>
        <taxon>Bionectriaceae</taxon>
        <taxon>Clonostachys</taxon>
    </lineage>
</organism>
<dbReference type="Proteomes" id="UP000616885">
    <property type="component" value="Unassembled WGS sequence"/>
</dbReference>